<proteinExistence type="predicted"/>
<dbReference type="EMBL" id="GHWJ01009498">
    <property type="protein sequence ID" value="NOV42235.1"/>
    <property type="molecule type" value="Transcribed_RNA"/>
</dbReference>
<organism evidence="2">
    <name type="scientific">Rhipicephalus microplus</name>
    <name type="common">Cattle tick</name>
    <name type="synonym">Boophilus microplus</name>
    <dbReference type="NCBI Taxonomy" id="6941"/>
    <lineage>
        <taxon>Eukaryota</taxon>
        <taxon>Metazoa</taxon>
        <taxon>Ecdysozoa</taxon>
        <taxon>Arthropoda</taxon>
        <taxon>Chelicerata</taxon>
        <taxon>Arachnida</taxon>
        <taxon>Acari</taxon>
        <taxon>Parasitiformes</taxon>
        <taxon>Ixodida</taxon>
        <taxon>Ixodoidea</taxon>
        <taxon>Ixodidae</taxon>
        <taxon>Rhipicephalinae</taxon>
        <taxon>Rhipicephalus</taxon>
        <taxon>Boophilus</taxon>
    </lineage>
</organism>
<accession>A0A6M2D874</accession>
<feature type="region of interest" description="Disordered" evidence="1">
    <location>
        <begin position="124"/>
        <end position="163"/>
    </location>
</feature>
<evidence type="ECO:0000313" key="2">
    <source>
        <dbReference type="EMBL" id="NOV42235.1"/>
    </source>
</evidence>
<sequence>MNSSSDLMPPVDRVWVLELTSFGGLLFALAKDDSNEFLSSVCTPMSWRTIRVFSRSAMISAATIFASRWSTSSFTFDEKKEASGISPQPPFRFPGMCSKPTGLSTSGNGFGGFPVMDVDVELPGTLGPYGSSSPTNSSLSSLAPSSEGTRDGKRGSSSTALASGSKSPKVLKLFVVSQSRRSLLLNSSGLSCGTPLGLFPCQTTSKCTISLPPLLTPTI</sequence>
<reference evidence="2" key="1">
    <citation type="submission" date="2019-09" db="EMBL/GenBank/DDBJ databases">
        <title>Organ-specific transcriptomic study of the physiology of the cattle tick, Rhipicephalus microplus.</title>
        <authorList>
            <person name="Tirloni L."/>
            <person name="Braz G."/>
            <person name="Gandara A.C.P."/>
            <person name="Sabadin G.A."/>
            <person name="da Silva R.M."/>
            <person name="Guizzo M.G."/>
            <person name="Machado J.A."/>
            <person name="Costa E.P."/>
            <person name="Gomes H.F."/>
            <person name="Moraes J."/>
            <person name="Mota M.B.S."/>
            <person name="Mesquita R.D."/>
            <person name="Alvarenga P.H."/>
            <person name="Alves F."/>
            <person name="Seixas A."/>
            <person name="da Fonseca R.N."/>
            <person name="Fogaca A."/>
            <person name="Logullo C."/>
            <person name="Tanaka A."/>
            <person name="Daffre S."/>
            <person name="Termignoni C."/>
            <person name="Vaz I.S.Jr."/>
            <person name="Oliveira P.L."/>
            <person name="Ribeiro J.M."/>
        </authorList>
    </citation>
    <scope>NUCLEOTIDE SEQUENCE</scope>
    <source>
        <strain evidence="2">Porto Alegre</strain>
    </source>
</reference>
<protein>
    <submittedName>
        <fullName evidence="2">Uncharacterized protein</fullName>
    </submittedName>
</protein>
<dbReference type="AlphaFoldDB" id="A0A6M2D874"/>
<name>A0A6M2D874_RHIMP</name>
<evidence type="ECO:0000256" key="1">
    <source>
        <dbReference type="SAM" id="MobiDB-lite"/>
    </source>
</evidence>
<feature type="compositionally biased region" description="Low complexity" evidence="1">
    <location>
        <begin position="131"/>
        <end position="146"/>
    </location>
</feature>